<protein>
    <submittedName>
        <fullName evidence="3">NERD domain-containing protein</fullName>
    </submittedName>
</protein>
<reference evidence="3 4" key="1">
    <citation type="submission" date="2022-07" db="EMBL/GenBank/DDBJ databases">
        <title>Methylomonas rivi sp. nov., Methylomonas rosea sp. nov., Methylomonas aureus sp. nov. and Methylomonas subterranea sp. nov., four novel methanotrophs isolated from a freshwater creek and the deep terrestrial subsurface.</title>
        <authorList>
            <person name="Abin C."/>
            <person name="Sankaranarayanan K."/>
            <person name="Garner C."/>
            <person name="Sindelar R."/>
            <person name="Kotary K."/>
            <person name="Garner R."/>
            <person name="Barclay S."/>
            <person name="Lawson P."/>
            <person name="Krumholz L."/>
        </authorList>
    </citation>
    <scope>NUCLEOTIDE SEQUENCE [LARGE SCALE GENOMIC DNA]</scope>
    <source>
        <strain evidence="3 4">WSC-6</strain>
    </source>
</reference>
<dbReference type="EMBL" id="JANIBK010000028">
    <property type="protein sequence ID" value="MCQ8128314.1"/>
    <property type="molecule type" value="Genomic_DNA"/>
</dbReference>
<keyword evidence="1" id="KW-1133">Transmembrane helix</keyword>
<dbReference type="InterPro" id="IPR011528">
    <property type="entry name" value="NERD"/>
</dbReference>
<dbReference type="Pfam" id="PF01396">
    <property type="entry name" value="Zn_ribbon_Top1"/>
    <property type="match status" value="1"/>
</dbReference>
<dbReference type="PROSITE" id="PS50965">
    <property type="entry name" value="NERD"/>
    <property type="match status" value="1"/>
</dbReference>
<evidence type="ECO:0000313" key="3">
    <source>
        <dbReference type="EMBL" id="MCQ8128314.1"/>
    </source>
</evidence>
<evidence type="ECO:0000256" key="1">
    <source>
        <dbReference type="SAM" id="Phobius"/>
    </source>
</evidence>
<comment type="caution">
    <text evidence="3">The sequence shown here is derived from an EMBL/GenBank/DDBJ whole genome shotgun (WGS) entry which is preliminary data.</text>
</comment>
<name>A0ABT1U4F9_9GAMM</name>
<keyword evidence="4" id="KW-1185">Reference proteome</keyword>
<dbReference type="SUPFAM" id="SSF57783">
    <property type="entry name" value="Zinc beta-ribbon"/>
    <property type="match status" value="1"/>
</dbReference>
<dbReference type="Proteomes" id="UP001524586">
    <property type="component" value="Unassembled WGS sequence"/>
</dbReference>
<feature type="domain" description="NERD" evidence="2">
    <location>
        <begin position="32"/>
        <end position="149"/>
    </location>
</feature>
<dbReference type="Gene3D" id="3.30.65.10">
    <property type="entry name" value="Bacterial Topoisomerase I, domain 1"/>
    <property type="match status" value="1"/>
</dbReference>
<evidence type="ECO:0000259" key="2">
    <source>
        <dbReference type="PROSITE" id="PS50965"/>
    </source>
</evidence>
<dbReference type="RefSeq" id="WP_256614696.1">
    <property type="nucleotide sequence ID" value="NZ_JANIBK010000028.1"/>
</dbReference>
<feature type="transmembrane region" description="Helical" evidence="1">
    <location>
        <begin position="6"/>
        <end position="26"/>
    </location>
</feature>
<keyword evidence="1" id="KW-0812">Transmembrane</keyword>
<dbReference type="Pfam" id="PF08378">
    <property type="entry name" value="NERD"/>
    <property type="match status" value="1"/>
</dbReference>
<accession>A0ABT1U4F9</accession>
<dbReference type="InterPro" id="IPR013498">
    <property type="entry name" value="Topo_IA_Znf"/>
</dbReference>
<sequence>MNTQLIGNYIATFWWVFLFSAIVGLLKSPTFKGILGEFLVNVMAKFRLDKNVYTLFKNVTLPTEDGTTQIDHVIVSPYGVFVIETKNMKGWIYGGANQKTWTQKIYRHTNQFQNPLHQNYKHAQTLQSALGIEPEKIFSLVVFIGDSNFKTPMPENVVYAGGYIRYIKSKQQRILTGKEIAAIRHKIQAGRLKPSLKTHIQHVEHVKTIVEQKRQQVENACPKCGKPMLLRTVKNGENQGKEFWGCSGFPKCRTMRPVA</sequence>
<keyword evidence="1" id="KW-0472">Membrane</keyword>
<proteinExistence type="predicted"/>
<organism evidence="3 4">
    <name type="scientific">Methylomonas rivi</name>
    <dbReference type="NCBI Taxonomy" id="2952226"/>
    <lineage>
        <taxon>Bacteria</taxon>
        <taxon>Pseudomonadati</taxon>
        <taxon>Pseudomonadota</taxon>
        <taxon>Gammaproteobacteria</taxon>
        <taxon>Methylococcales</taxon>
        <taxon>Methylococcaceae</taxon>
        <taxon>Methylomonas</taxon>
    </lineage>
</organism>
<gene>
    <name evidence="3" type="ORF">NP596_07570</name>
</gene>
<evidence type="ECO:0000313" key="4">
    <source>
        <dbReference type="Proteomes" id="UP001524586"/>
    </source>
</evidence>